<proteinExistence type="inferred from homology"/>
<dbReference type="InterPro" id="IPR037117">
    <property type="entry name" value="Dihydroorotate_DH_ele_sf"/>
</dbReference>
<dbReference type="Pfam" id="PF10418">
    <property type="entry name" value="DHODB_Fe-S_bind"/>
    <property type="match status" value="1"/>
</dbReference>
<evidence type="ECO:0000256" key="4">
    <source>
        <dbReference type="ARBA" id="ARBA00022714"/>
    </source>
</evidence>
<keyword evidence="9" id="KW-0411">Iron-sulfur</keyword>
<comment type="cofactor">
    <cofactor evidence="10">
        <name>[2Fe-2S] cluster</name>
        <dbReference type="ChEBI" id="CHEBI:190135"/>
    </cofactor>
</comment>
<dbReference type="EC" id="1.3.1.14" evidence="12"/>
<dbReference type="Pfam" id="PF00175">
    <property type="entry name" value="NAD_binding_1"/>
    <property type="match status" value="1"/>
</dbReference>
<dbReference type="SUPFAM" id="SSF52343">
    <property type="entry name" value="Ferredoxin reductase-like, C-terminal NADP-linked domain"/>
    <property type="match status" value="1"/>
</dbReference>
<gene>
    <name evidence="12" type="ORF">MNBD_PLANCTO02-3280</name>
</gene>
<evidence type="ECO:0000256" key="10">
    <source>
        <dbReference type="ARBA" id="ARBA00034078"/>
    </source>
</evidence>
<dbReference type="GO" id="GO:0046872">
    <property type="term" value="F:metal ion binding"/>
    <property type="evidence" value="ECO:0007669"/>
    <property type="project" value="UniProtKB-KW"/>
</dbReference>
<evidence type="ECO:0000256" key="9">
    <source>
        <dbReference type="ARBA" id="ARBA00023014"/>
    </source>
</evidence>
<keyword evidence="2" id="KW-0813">Transport</keyword>
<dbReference type="Gene3D" id="3.40.50.80">
    <property type="entry name" value="Nucleotide-binding domain of ferredoxin-NADP reductase (FNR) module"/>
    <property type="match status" value="1"/>
</dbReference>
<evidence type="ECO:0000256" key="7">
    <source>
        <dbReference type="ARBA" id="ARBA00022982"/>
    </source>
</evidence>
<evidence type="ECO:0000256" key="5">
    <source>
        <dbReference type="ARBA" id="ARBA00022723"/>
    </source>
</evidence>
<dbReference type="GO" id="GO:0004589">
    <property type="term" value="F:dihydroorotate dehydrogenase (NAD+) activity"/>
    <property type="evidence" value="ECO:0007669"/>
    <property type="project" value="UniProtKB-EC"/>
</dbReference>
<dbReference type="InterPro" id="IPR012165">
    <property type="entry name" value="Cyt_c3_hydrogenase_gsu"/>
</dbReference>
<dbReference type="InterPro" id="IPR017938">
    <property type="entry name" value="Riboflavin_synthase-like_b-brl"/>
</dbReference>
<protein>
    <submittedName>
        <fullName evidence="12">Dihydroorotate dehydrogenase (NAD(+)), electron transfer subunit</fullName>
        <ecNumber evidence="12">1.3.1.14</ecNumber>
    </submittedName>
</protein>
<evidence type="ECO:0000256" key="3">
    <source>
        <dbReference type="ARBA" id="ARBA00022630"/>
    </source>
</evidence>
<keyword evidence="8" id="KW-0408">Iron</keyword>
<keyword evidence="3" id="KW-0285">Flavoprotein</keyword>
<keyword evidence="4" id="KW-0001">2Fe-2S</keyword>
<dbReference type="GO" id="GO:0006221">
    <property type="term" value="P:pyrimidine nucleotide biosynthetic process"/>
    <property type="evidence" value="ECO:0007669"/>
    <property type="project" value="InterPro"/>
</dbReference>
<reference evidence="12" key="1">
    <citation type="submission" date="2018-06" db="EMBL/GenBank/DDBJ databases">
        <authorList>
            <person name="Zhirakovskaya E."/>
        </authorList>
    </citation>
    <scope>NUCLEOTIDE SEQUENCE</scope>
</reference>
<dbReference type="InterPro" id="IPR050353">
    <property type="entry name" value="PyrK_electron_transfer"/>
</dbReference>
<evidence type="ECO:0000256" key="1">
    <source>
        <dbReference type="ARBA" id="ARBA00006422"/>
    </source>
</evidence>
<organism evidence="12">
    <name type="scientific">hydrothermal vent metagenome</name>
    <dbReference type="NCBI Taxonomy" id="652676"/>
    <lineage>
        <taxon>unclassified sequences</taxon>
        <taxon>metagenomes</taxon>
        <taxon>ecological metagenomes</taxon>
    </lineage>
</organism>
<accession>A0A3B1DT21</accession>
<dbReference type="InterPro" id="IPR019480">
    <property type="entry name" value="Dihydroorotate_DH_Fe-S-bd"/>
</dbReference>
<evidence type="ECO:0000259" key="11">
    <source>
        <dbReference type="PROSITE" id="PS51384"/>
    </source>
</evidence>
<name>A0A3B1DT21_9ZZZZ</name>
<dbReference type="InterPro" id="IPR017927">
    <property type="entry name" value="FAD-bd_FR_type"/>
</dbReference>
<sequence length="289" mass="31738">MSTTSLPGMVSTALQLQATVIENVLMATNTYRMRLECPEIAEQILPGQFFMIREPHSTNPLLGRPFALFDTYEENGKKMGIDFGYVVVGKMTSLMMTWQQGDKAEIWGPLGNGFPIPTTEHLMMVAGGIGQTPFLAVAQEALGLKQYGLPSRDVFEKPTKVSICYGARSKKHLAGVDLFELPNLAMQIATDDGTEGHHGFVTELLEQSITSDKPPTTVYCCGPELMMKAVAKLCALHHLPCWISLETPMACGFGACFSCVTRVVQDDGTWDYKRTCVEGPVFPAEKLVF</sequence>
<dbReference type="GO" id="GO:0050660">
    <property type="term" value="F:flavin adenine dinucleotide binding"/>
    <property type="evidence" value="ECO:0007669"/>
    <property type="project" value="InterPro"/>
</dbReference>
<dbReference type="PANTHER" id="PTHR43513:SF3">
    <property type="entry name" value="DIHYDROOROTATE DEHYDROGENASE B (NAD(+)), ELECTRON TRANSFER SUBUNIT-RELATED"/>
    <property type="match status" value="1"/>
</dbReference>
<keyword evidence="5" id="KW-0479">Metal-binding</keyword>
<dbReference type="EMBL" id="UOGL01000390">
    <property type="protein sequence ID" value="VAX39983.1"/>
    <property type="molecule type" value="Genomic_DNA"/>
</dbReference>
<evidence type="ECO:0000313" key="12">
    <source>
        <dbReference type="EMBL" id="VAX39983.1"/>
    </source>
</evidence>
<keyword evidence="12" id="KW-0560">Oxidoreductase</keyword>
<dbReference type="Gene3D" id="2.10.240.10">
    <property type="entry name" value="Dihydroorotate dehydrogenase, electron transfer subunit"/>
    <property type="match status" value="1"/>
</dbReference>
<comment type="similarity">
    <text evidence="1">Belongs to the PyrK family.</text>
</comment>
<dbReference type="PIRSF" id="PIRSF006816">
    <property type="entry name" value="Cyc3_hyd_g"/>
    <property type="match status" value="1"/>
</dbReference>
<dbReference type="PROSITE" id="PS51384">
    <property type="entry name" value="FAD_FR"/>
    <property type="match status" value="1"/>
</dbReference>
<dbReference type="GO" id="GO:0051537">
    <property type="term" value="F:2 iron, 2 sulfur cluster binding"/>
    <property type="evidence" value="ECO:0007669"/>
    <property type="project" value="UniProtKB-KW"/>
</dbReference>
<feature type="domain" description="FAD-binding FR-type" evidence="11">
    <location>
        <begin position="13"/>
        <end position="116"/>
    </location>
</feature>
<keyword evidence="7" id="KW-0249">Electron transport</keyword>
<keyword evidence="6" id="KW-0274">FAD</keyword>
<dbReference type="SUPFAM" id="SSF63380">
    <property type="entry name" value="Riboflavin synthase domain-like"/>
    <property type="match status" value="1"/>
</dbReference>
<dbReference type="PANTHER" id="PTHR43513">
    <property type="entry name" value="DIHYDROOROTATE DEHYDROGENASE B (NAD(+)), ELECTRON TRANSFER SUBUNIT"/>
    <property type="match status" value="1"/>
</dbReference>
<dbReference type="InterPro" id="IPR039261">
    <property type="entry name" value="FNR_nucleotide-bd"/>
</dbReference>
<evidence type="ECO:0000256" key="6">
    <source>
        <dbReference type="ARBA" id="ARBA00022827"/>
    </source>
</evidence>
<dbReference type="Gene3D" id="2.40.30.10">
    <property type="entry name" value="Translation factors"/>
    <property type="match status" value="1"/>
</dbReference>
<dbReference type="AlphaFoldDB" id="A0A3B1DT21"/>
<dbReference type="CDD" id="cd06218">
    <property type="entry name" value="DHOD_e_trans"/>
    <property type="match status" value="1"/>
</dbReference>
<evidence type="ECO:0000256" key="8">
    <source>
        <dbReference type="ARBA" id="ARBA00023004"/>
    </source>
</evidence>
<dbReference type="InterPro" id="IPR001433">
    <property type="entry name" value="OxRdtase_FAD/NAD-bd"/>
</dbReference>
<evidence type="ECO:0000256" key="2">
    <source>
        <dbReference type="ARBA" id="ARBA00022448"/>
    </source>
</evidence>